<dbReference type="Proteomes" id="UP001163321">
    <property type="component" value="Chromosome 4"/>
</dbReference>
<evidence type="ECO:0000313" key="1">
    <source>
        <dbReference type="EMBL" id="KAI9914141.1"/>
    </source>
</evidence>
<sequence>MMHKNPAELVPPFEDAVKEEVFILNKIYGSKEAYATKEMLFYEGFGCNLGHHNVYEPQPSKSSHGCLVLQAYYSVVRFASS</sequence>
<comment type="caution">
    <text evidence="1">The sequence shown here is derived from an EMBL/GenBank/DDBJ whole genome shotgun (WGS) entry which is preliminary data.</text>
</comment>
<name>A0ACC0W734_9STRA</name>
<evidence type="ECO:0000313" key="2">
    <source>
        <dbReference type="Proteomes" id="UP001163321"/>
    </source>
</evidence>
<keyword evidence="2" id="KW-1185">Reference proteome</keyword>
<reference evidence="1 2" key="1">
    <citation type="journal article" date="2022" name="bioRxiv">
        <title>The genome of the oomycete Peronosclerospora sorghi, a cosmopolitan pathogen of maize and sorghum, is inflated with dispersed pseudogenes.</title>
        <authorList>
            <person name="Fletcher K."/>
            <person name="Martin F."/>
            <person name="Isakeit T."/>
            <person name="Cavanaugh K."/>
            <person name="Magill C."/>
            <person name="Michelmore R."/>
        </authorList>
    </citation>
    <scope>NUCLEOTIDE SEQUENCE [LARGE SCALE GENOMIC DNA]</scope>
    <source>
        <strain evidence="1">P6</strain>
    </source>
</reference>
<organism evidence="1 2">
    <name type="scientific">Peronosclerospora sorghi</name>
    <dbReference type="NCBI Taxonomy" id="230839"/>
    <lineage>
        <taxon>Eukaryota</taxon>
        <taxon>Sar</taxon>
        <taxon>Stramenopiles</taxon>
        <taxon>Oomycota</taxon>
        <taxon>Peronosporomycetes</taxon>
        <taxon>Peronosporales</taxon>
        <taxon>Peronosporaceae</taxon>
        <taxon>Peronosclerospora</taxon>
    </lineage>
</organism>
<gene>
    <name evidence="1" type="ORF">PsorP6_006594</name>
</gene>
<proteinExistence type="predicted"/>
<accession>A0ACC0W734</accession>
<dbReference type="EMBL" id="CM047583">
    <property type="protein sequence ID" value="KAI9914141.1"/>
    <property type="molecule type" value="Genomic_DNA"/>
</dbReference>
<protein>
    <submittedName>
        <fullName evidence="1">Uncharacterized protein</fullName>
    </submittedName>
</protein>